<accession>A0A139ATD1</accession>
<evidence type="ECO:0000256" key="2">
    <source>
        <dbReference type="ARBA" id="ARBA00007357"/>
    </source>
</evidence>
<dbReference type="InterPro" id="IPR018497">
    <property type="entry name" value="Peptidase_M13_C"/>
</dbReference>
<dbReference type="CDD" id="cd08662">
    <property type="entry name" value="M13"/>
    <property type="match status" value="1"/>
</dbReference>
<dbReference type="InterPro" id="IPR042089">
    <property type="entry name" value="Peptidase_M13_dom_2"/>
</dbReference>
<organism evidence="12 13">
    <name type="scientific">Gonapodya prolifera (strain JEL478)</name>
    <name type="common">Monoblepharis prolifera</name>
    <dbReference type="NCBI Taxonomy" id="1344416"/>
    <lineage>
        <taxon>Eukaryota</taxon>
        <taxon>Fungi</taxon>
        <taxon>Fungi incertae sedis</taxon>
        <taxon>Chytridiomycota</taxon>
        <taxon>Chytridiomycota incertae sedis</taxon>
        <taxon>Monoblepharidomycetes</taxon>
        <taxon>Monoblepharidales</taxon>
        <taxon>Gonapodyaceae</taxon>
        <taxon>Gonapodya</taxon>
    </lineage>
</organism>
<dbReference type="GO" id="GO:0046872">
    <property type="term" value="F:metal ion binding"/>
    <property type="evidence" value="ECO:0007669"/>
    <property type="project" value="UniProtKB-KW"/>
</dbReference>
<evidence type="ECO:0000256" key="9">
    <source>
        <dbReference type="SAM" id="Phobius"/>
    </source>
</evidence>
<dbReference type="STRING" id="1344416.A0A139ATD1"/>
<gene>
    <name evidence="12" type="ORF">M427DRAFT_66613</name>
</gene>
<dbReference type="PANTHER" id="PTHR11733">
    <property type="entry name" value="ZINC METALLOPROTEASE FAMILY M13 NEPRILYSIN-RELATED"/>
    <property type="match status" value="1"/>
</dbReference>
<dbReference type="OMA" id="FGWAQVW"/>
<dbReference type="GO" id="GO:0004222">
    <property type="term" value="F:metalloendopeptidase activity"/>
    <property type="evidence" value="ECO:0007669"/>
    <property type="project" value="InterPro"/>
</dbReference>
<reference evidence="12 13" key="1">
    <citation type="journal article" date="2015" name="Genome Biol. Evol.">
        <title>Phylogenomic analyses indicate that early fungi evolved digesting cell walls of algal ancestors of land plants.</title>
        <authorList>
            <person name="Chang Y."/>
            <person name="Wang S."/>
            <person name="Sekimoto S."/>
            <person name="Aerts A.L."/>
            <person name="Choi C."/>
            <person name="Clum A."/>
            <person name="LaButti K.M."/>
            <person name="Lindquist E.A."/>
            <person name="Yee Ngan C."/>
            <person name="Ohm R.A."/>
            <person name="Salamov A.A."/>
            <person name="Grigoriev I.V."/>
            <person name="Spatafora J.W."/>
            <person name="Berbee M.L."/>
        </authorList>
    </citation>
    <scope>NUCLEOTIDE SEQUENCE [LARGE SCALE GENOMIC DNA]</scope>
    <source>
        <strain evidence="12 13">JEL478</strain>
    </source>
</reference>
<dbReference type="PRINTS" id="PR00786">
    <property type="entry name" value="NEPRILYSIN"/>
</dbReference>
<keyword evidence="9" id="KW-0812">Transmembrane</keyword>
<dbReference type="Gene3D" id="1.10.1380.10">
    <property type="entry name" value="Neutral endopeptidase , domain2"/>
    <property type="match status" value="1"/>
</dbReference>
<comment type="similarity">
    <text evidence="2">Belongs to the peptidase M13 family.</text>
</comment>
<feature type="region of interest" description="Disordered" evidence="8">
    <location>
        <begin position="1"/>
        <end position="22"/>
    </location>
</feature>
<sequence length="757" mass="83641">MAAPDDRQPLLDRQDADEERGPAHGVPVWARLERFSRTEKMLGPASFLLLVLVLVFGSLYVSSSPGRRGRGPPGDMCLTPECVVGAAAIVNNLNTKVSPCEDFYEFACGGWTEKNPIPDAKSRISSFDVLSDNNKRVLRAALESPYRLSSSVPAGQEAQDRANFDMVAGLYKTCTNETAIDAVGAKPVLDLLTKLDAQVGDLADATAYAHQIGVPVLFGIGVEADFVDPDSNKVYVGQDGISLPSPEYYQEPKTVAFLKQVITDTFAVIVKDVPKGYADWAAVADRIVAFETKLAAITLPADELQDPAATYNPTKISTLVSTTPSFPWTEYLNLRFPSAQFPDLVKPDTEIIVTTPKYFADLEAVLKAVDLKDLKLYFHWHLIDGYAGALGEQWREPHKRFRQFLSGAKADPPRWEVCLGVVDNILGYMEGKLFVDAAFSGDSKEAASRTIDGIKAAMIRRIPELTWIDPATQEEAIAKVKALTRKIGFPDFTLDPTKLREKYDGLEIDPTSYFQNILQSSEWQESDNLKKINKPVDRSEWDMSPQTVNAYYNPPGNEIEFPAGILQSPFFTAALPSYLNYGGIGAVVGHELTHAFDNNGREFDKEGKLRDWWGEETSRNFEERAQCFVNQYGNFTVKGPDGKSVNVNGKLTLGENLADVGGISRAFEAWKTEAATPEGSKQNFLLPGLQAFSKEQLFFVSFAQVWCSAVRPAQAVQRVRTDPHSPPVYRVLGAIKDTKEFKTAFGCSGKYPTCQIW</sequence>
<dbReference type="Pfam" id="PF05649">
    <property type="entry name" value="Peptidase_M13_N"/>
    <property type="match status" value="1"/>
</dbReference>
<evidence type="ECO:0000256" key="3">
    <source>
        <dbReference type="ARBA" id="ARBA00022670"/>
    </source>
</evidence>
<dbReference type="GO" id="GO:0005886">
    <property type="term" value="C:plasma membrane"/>
    <property type="evidence" value="ECO:0007669"/>
    <property type="project" value="TreeGrafter"/>
</dbReference>
<comment type="cofactor">
    <cofactor evidence="1">
        <name>Zn(2+)</name>
        <dbReference type="ChEBI" id="CHEBI:29105"/>
    </cofactor>
</comment>
<evidence type="ECO:0000256" key="5">
    <source>
        <dbReference type="ARBA" id="ARBA00022801"/>
    </source>
</evidence>
<feature type="transmembrane region" description="Helical" evidence="9">
    <location>
        <begin position="41"/>
        <end position="61"/>
    </location>
</feature>
<feature type="domain" description="Peptidase M13 C-terminal" evidence="10">
    <location>
        <begin position="549"/>
        <end position="748"/>
    </location>
</feature>
<dbReference type="Pfam" id="PF01431">
    <property type="entry name" value="Peptidase_M13"/>
    <property type="match status" value="1"/>
</dbReference>
<evidence type="ECO:0000256" key="8">
    <source>
        <dbReference type="SAM" id="MobiDB-lite"/>
    </source>
</evidence>
<proteinExistence type="inferred from homology"/>
<evidence type="ECO:0000313" key="12">
    <source>
        <dbReference type="EMBL" id="KXS19982.1"/>
    </source>
</evidence>
<dbReference type="EMBL" id="KQ965736">
    <property type="protein sequence ID" value="KXS19982.1"/>
    <property type="molecule type" value="Genomic_DNA"/>
</dbReference>
<dbReference type="Proteomes" id="UP000070544">
    <property type="component" value="Unassembled WGS sequence"/>
</dbReference>
<dbReference type="Gene3D" id="3.40.390.10">
    <property type="entry name" value="Collagenase (Catalytic Domain)"/>
    <property type="match status" value="1"/>
</dbReference>
<dbReference type="InterPro" id="IPR008753">
    <property type="entry name" value="Peptidase_M13_N"/>
</dbReference>
<evidence type="ECO:0000256" key="6">
    <source>
        <dbReference type="ARBA" id="ARBA00022833"/>
    </source>
</evidence>
<evidence type="ECO:0000259" key="10">
    <source>
        <dbReference type="Pfam" id="PF01431"/>
    </source>
</evidence>
<name>A0A139ATD1_GONPJ</name>
<dbReference type="InterPro" id="IPR000718">
    <property type="entry name" value="Peptidase_M13"/>
</dbReference>
<dbReference type="SUPFAM" id="SSF55486">
    <property type="entry name" value="Metalloproteases ('zincins'), catalytic domain"/>
    <property type="match status" value="1"/>
</dbReference>
<keyword evidence="13" id="KW-1185">Reference proteome</keyword>
<keyword evidence="6" id="KW-0862">Zinc</keyword>
<keyword evidence="3" id="KW-0645">Protease</keyword>
<dbReference type="PROSITE" id="PS51885">
    <property type="entry name" value="NEPRILYSIN"/>
    <property type="match status" value="1"/>
</dbReference>
<evidence type="ECO:0000256" key="1">
    <source>
        <dbReference type="ARBA" id="ARBA00001947"/>
    </source>
</evidence>
<keyword evidence="9" id="KW-0472">Membrane</keyword>
<evidence type="ECO:0000256" key="4">
    <source>
        <dbReference type="ARBA" id="ARBA00022723"/>
    </source>
</evidence>
<dbReference type="AlphaFoldDB" id="A0A139ATD1"/>
<keyword evidence="9" id="KW-1133">Transmembrane helix</keyword>
<dbReference type="GO" id="GO:0016485">
    <property type="term" value="P:protein processing"/>
    <property type="evidence" value="ECO:0007669"/>
    <property type="project" value="TreeGrafter"/>
</dbReference>
<dbReference type="PANTHER" id="PTHR11733:SF167">
    <property type="entry name" value="FI17812P1-RELATED"/>
    <property type="match status" value="1"/>
</dbReference>
<dbReference type="InterPro" id="IPR024079">
    <property type="entry name" value="MetalloPept_cat_dom_sf"/>
</dbReference>
<evidence type="ECO:0000313" key="13">
    <source>
        <dbReference type="Proteomes" id="UP000070544"/>
    </source>
</evidence>
<keyword evidence="4" id="KW-0479">Metal-binding</keyword>
<feature type="domain" description="Peptidase M13 N-terminal" evidence="11">
    <location>
        <begin position="99"/>
        <end position="490"/>
    </location>
</feature>
<keyword evidence="7" id="KW-0482">Metalloprotease</keyword>
<evidence type="ECO:0000259" key="11">
    <source>
        <dbReference type="Pfam" id="PF05649"/>
    </source>
</evidence>
<keyword evidence="5" id="KW-0378">Hydrolase</keyword>
<evidence type="ECO:0000256" key="7">
    <source>
        <dbReference type="ARBA" id="ARBA00023049"/>
    </source>
</evidence>
<dbReference type="OrthoDB" id="6475849at2759"/>
<protein>
    <submittedName>
        <fullName evidence="12">Peptidase family M13</fullName>
    </submittedName>
</protein>